<evidence type="ECO:0000313" key="2">
    <source>
        <dbReference type="EMBL" id="KAK7446686.1"/>
    </source>
</evidence>
<evidence type="ECO:0000256" key="1">
    <source>
        <dbReference type="SAM" id="MobiDB-lite"/>
    </source>
</evidence>
<feature type="compositionally biased region" description="Low complexity" evidence="1">
    <location>
        <begin position="88"/>
        <end position="97"/>
    </location>
</feature>
<comment type="caution">
    <text evidence="2">The sequence shown here is derived from an EMBL/GenBank/DDBJ whole genome shotgun (WGS) entry which is preliminary data.</text>
</comment>
<sequence>MPSAPSLKSAPIPTFSLPRSAPRPKVIPLFATSIPRRAKRPLSIHQSLRSKPHHHPYAYPVSAAAQALTPHQQSRSQPSEKTRPPPIIISSAAIESPLTSVEDNPNLPAPEGGSSREAQLQLIPPPHSSVTVANAGWSATQQQSYRVWNMLTSLWVLN</sequence>
<dbReference type="Proteomes" id="UP001498398">
    <property type="component" value="Unassembled WGS sequence"/>
</dbReference>
<feature type="region of interest" description="Disordered" evidence="1">
    <location>
        <begin position="38"/>
        <end position="122"/>
    </location>
</feature>
<accession>A0ABR1J2Y4</accession>
<feature type="compositionally biased region" description="Basic residues" evidence="1">
    <location>
        <begin position="38"/>
        <end position="56"/>
    </location>
</feature>
<dbReference type="EMBL" id="JBANRG010000043">
    <property type="protein sequence ID" value="KAK7446686.1"/>
    <property type="molecule type" value="Genomic_DNA"/>
</dbReference>
<reference evidence="2 3" key="1">
    <citation type="submission" date="2024-01" db="EMBL/GenBank/DDBJ databases">
        <title>A draft genome for the cacao thread blight pathogen Marasmiellus scandens.</title>
        <authorList>
            <person name="Baruah I.K."/>
            <person name="Leung J."/>
            <person name="Bukari Y."/>
            <person name="Amoako-Attah I."/>
            <person name="Meinhardt L.W."/>
            <person name="Bailey B.A."/>
            <person name="Cohen S.P."/>
        </authorList>
    </citation>
    <scope>NUCLEOTIDE SEQUENCE [LARGE SCALE GENOMIC DNA]</scope>
    <source>
        <strain evidence="2 3">GH-19</strain>
    </source>
</reference>
<gene>
    <name evidence="2" type="ORF">VKT23_014381</name>
</gene>
<proteinExistence type="predicted"/>
<evidence type="ECO:0000313" key="3">
    <source>
        <dbReference type="Proteomes" id="UP001498398"/>
    </source>
</evidence>
<protein>
    <submittedName>
        <fullName evidence="2">Uncharacterized protein</fullName>
    </submittedName>
</protein>
<organism evidence="2 3">
    <name type="scientific">Marasmiellus scandens</name>
    <dbReference type="NCBI Taxonomy" id="2682957"/>
    <lineage>
        <taxon>Eukaryota</taxon>
        <taxon>Fungi</taxon>
        <taxon>Dikarya</taxon>
        <taxon>Basidiomycota</taxon>
        <taxon>Agaricomycotina</taxon>
        <taxon>Agaricomycetes</taxon>
        <taxon>Agaricomycetidae</taxon>
        <taxon>Agaricales</taxon>
        <taxon>Marasmiineae</taxon>
        <taxon>Omphalotaceae</taxon>
        <taxon>Marasmiellus</taxon>
    </lineage>
</organism>
<keyword evidence="3" id="KW-1185">Reference proteome</keyword>
<feature type="region of interest" description="Disordered" evidence="1">
    <location>
        <begin position="1"/>
        <end position="22"/>
    </location>
</feature>
<name>A0ABR1J2Y4_9AGAR</name>